<name>A0A5C1ADY6_9BACT</name>
<dbReference type="InterPro" id="IPR029068">
    <property type="entry name" value="Glyas_Bleomycin-R_OHBP_Dase"/>
</dbReference>
<dbReference type="Proteomes" id="UP000324974">
    <property type="component" value="Chromosome"/>
</dbReference>
<dbReference type="Pfam" id="PF00903">
    <property type="entry name" value="Glyoxalase"/>
    <property type="match status" value="1"/>
</dbReference>
<dbReference type="PANTHER" id="PTHR34109">
    <property type="entry name" value="BNAUNNG04460D PROTEIN-RELATED"/>
    <property type="match status" value="1"/>
</dbReference>
<reference evidence="3" key="1">
    <citation type="submission" date="2019-08" db="EMBL/GenBank/DDBJ databases">
        <title>Limnoglobus roseus gen. nov., sp. nov., a novel freshwater planctomycete with a giant genome from the family Gemmataceae.</title>
        <authorList>
            <person name="Kulichevskaya I.S."/>
            <person name="Naumoff D.G."/>
            <person name="Miroshnikov K."/>
            <person name="Ivanova A."/>
            <person name="Philippov D.A."/>
            <person name="Hakobyan A."/>
            <person name="Rijpstra I.C."/>
            <person name="Sinninghe Damste J.S."/>
            <person name="Liesack W."/>
            <person name="Dedysh S.N."/>
        </authorList>
    </citation>
    <scope>NUCLEOTIDE SEQUENCE [LARGE SCALE GENOMIC DNA]</scope>
    <source>
        <strain evidence="3">PX52</strain>
    </source>
</reference>
<sequence>MAKTIPDGYHTVTAYLHVKGAADALAYYAKAFGAKERYRLMMGPTVAHAEFTIGDSIIMLAEENEAWGNKSPKTLGGHTGGLCVYVEDCDATFAQAVAAGGTVLMPVGDQFYGDRSGAILDPFGHKWNIATHKEDVPPTEMQARMEAWMQAKAQAQ</sequence>
<evidence type="ECO:0000313" key="2">
    <source>
        <dbReference type="EMBL" id="QEL15334.1"/>
    </source>
</evidence>
<dbReference type="SUPFAM" id="SSF54593">
    <property type="entry name" value="Glyoxalase/Bleomycin resistance protein/Dihydroxybiphenyl dioxygenase"/>
    <property type="match status" value="1"/>
</dbReference>
<evidence type="ECO:0000313" key="3">
    <source>
        <dbReference type="Proteomes" id="UP000324974"/>
    </source>
</evidence>
<dbReference type="Gene3D" id="3.30.720.110">
    <property type="match status" value="1"/>
</dbReference>
<dbReference type="KEGG" id="lrs:PX52LOC_02249"/>
<dbReference type="PANTHER" id="PTHR34109:SF1">
    <property type="entry name" value="VOC DOMAIN-CONTAINING PROTEIN"/>
    <property type="match status" value="1"/>
</dbReference>
<proteinExistence type="predicted"/>
<dbReference type="OrthoDB" id="9795306at2"/>
<dbReference type="EMBL" id="CP042425">
    <property type="protein sequence ID" value="QEL15334.1"/>
    <property type="molecule type" value="Genomic_DNA"/>
</dbReference>
<dbReference type="CDD" id="cd07246">
    <property type="entry name" value="VOC_like"/>
    <property type="match status" value="1"/>
</dbReference>
<dbReference type="AlphaFoldDB" id="A0A5C1ADY6"/>
<organism evidence="2 3">
    <name type="scientific">Limnoglobus roseus</name>
    <dbReference type="NCBI Taxonomy" id="2598579"/>
    <lineage>
        <taxon>Bacteria</taxon>
        <taxon>Pseudomonadati</taxon>
        <taxon>Planctomycetota</taxon>
        <taxon>Planctomycetia</taxon>
        <taxon>Gemmatales</taxon>
        <taxon>Gemmataceae</taxon>
        <taxon>Limnoglobus</taxon>
    </lineage>
</organism>
<accession>A0A5C1ADY6</accession>
<protein>
    <submittedName>
        <fullName evidence="2">VOC family protein</fullName>
    </submittedName>
</protein>
<feature type="domain" description="VOC" evidence="1">
    <location>
        <begin position="8"/>
        <end position="132"/>
    </location>
</feature>
<dbReference type="InterPro" id="IPR037523">
    <property type="entry name" value="VOC_core"/>
</dbReference>
<dbReference type="Gene3D" id="3.30.720.120">
    <property type="match status" value="1"/>
</dbReference>
<evidence type="ECO:0000259" key="1">
    <source>
        <dbReference type="PROSITE" id="PS51819"/>
    </source>
</evidence>
<dbReference type="PROSITE" id="PS51819">
    <property type="entry name" value="VOC"/>
    <property type="match status" value="1"/>
</dbReference>
<gene>
    <name evidence="2" type="ORF">PX52LOC_02249</name>
</gene>
<dbReference type="InterPro" id="IPR004360">
    <property type="entry name" value="Glyas_Fos-R_dOase_dom"/>
</dbReference>
<keyword evidence="3" id="KW-1185">Reference proteome</keyword>
<dbReference type="RefSeq" id="WP_149110158.1">
    <property type="nucleotide sequence ID" value="NZ_CP042425.1"/>
</dbReference>